<organism evidence="11 12">
    <name type="scientific">Erythroxylum novogranatense</name>
    <dbReference type="NCBI Taxonomy" id="1862640"/>
    <lineage>
        <taxon>Eukaryota</taxon>
        <taxon>Viridiplantae</taxon>
        <taxon>Streptophyta</taxon>
        <taxon>Embryophyta</taxon>
        <taxon>Tracheophyta</taxon>
        <taxon>Spermatophyta</taxon>
        <taxon>Magnoliopsida</taxon>
        <taxon>eudicotyledons</taxon>
        <taxon>Gunneridae</taxon>
        <taxon>Pentapetalae</taxon>
        <taxon>rosids</taxon>
        <taxon>fabids</taxon>
        <taxon>Malpighiales</taxon>
        <taxon>Erythroxylaceae</taxon>
        <taxon>Erythroxylum</taxon>
    </lineage>
</organism>
<comment type="catalytic activity">
    <reaction evidence="7">
        <text>L-threonyl-[protein] + ATP = O-phospho-L-threonyl-[protein] + ADP + H(+)</text>
        <dbReference type="Rhea" id="RHEA:46608"/>
        <dbReference type="Rhea" id="RHEA-COMP:11060"/>
        <dbReference type="Rhea" id="RHEA-COMP:11605"/>
        <dbReference type="ChEBI" id="CHEBI:15378"/>
        <dbReference type="ChEBI" id="CHEBI:30013"/>
        <dbReference type="ChEBI" id="CHEBI:30616"/>
        <dbReference type="ChEBI" id="CHEBI:61977"/>
        <dbReference type="ChEBI" id="CHEBI:456216"/>
        <dbReference type="EC" id="2.7.11.1"/>
    </reaction>
</comment>
<dbReference type="PANTHER" id="PTHR48005">
    <property type="entry name" value="LEUCINE RICH REPEAT KINASE 2"/>
    <property type="match status" value="1"/>
</dbReference>
<dbReference type="GO" id="GO:0005524">
    <property type="term" value="F:ATP binding"/>
    <property type="evidence" value="ECO:0007669"/>
    <property type="project" value="UniProtKB-UniRule"/>
</dbReference>
<evidence type="ECO:0000256" key="5">
    <source>
        <dbReference type="ARBA" id="ARBA00022777"/>
    </source>
</evidence>
<feature type="binding site" evidence="9">
    <location>
        <position position="67"/>
    </location>
    <ligand>
        <name>ATP</name>
        <dbReference type="ChEBI" id="CHEBI:30616"/>
    </ligand>
</feature>
<feature type="domain" description="Protein kinase" evidence="10">
    <location>
        <begin position="38"/>
        <end position="181"/>
    </location>
</feature>
<evidence type="ECO:0000313" key="12">
    <source>
        <dbReference type="Proteomes" id="UP001159364"/>
    </source>
</evidence>
<keyword evidence="4 9" id="KW-0547">Nucleotide-binding</keyword>
<evidence type="ECO:0000256" key="7">
    <source>
        <dbReference type="ARBA" id="ARBA00047899"/>
    </source>
</evidence>
<dbReference type="InterPro" id="IPR051420">
    <property type="entry name" value="Ser_Thr_Kinases_DiverseReg"/>
</dbReference>
<dbReference type="Proteomes" id="UP001159364">
    <property type="component" value="Linkage Group LG01"/>
</dbReference>
<evidence type="ECO:0000256" key="2">
    <source>
        <dbReference type="ARBA" id="ARBA00022527"/>
    </source>
</evidence>
<comment type="caution">
    <text evidence="11">The sequence shown here is derived from an EMBL/GenBank/DDBJ whole genome shotgun (WGS) entry which is preliminary data.</text>
</comment>
<dbReference type="PROSITE" id="PS00109">
    <property type="entry name" value="PROTEIN_KINASE_TYR"/>
    <property type="match status" value="1"/>
</dbReference>
<dbReference type="InterPro" id="IPR008266">
    <property type="entry name" value="Tyr_kinase_AS"/>
</dbReference>
<dbReference type="SMART" id="SM00220">
    <property type="entry name" value="S_TKc"/>
    <property type="match status" value="1"/>
</dbReference>
<protein>
    <recommendedName>
        <fullName evidence="1">non-specific serine/threonine protein kinase</fullName>
        <ecNumber evidence="1">2.7.11.1</ecNumber>
    </recommendedName>
</protein>
<keyword evidence="2" id="KW-0723">Serine/threonine-protein kinase</keyword>
<comment type="catalytic activity">
    <reaction evidence="8">
        <text>L-seryl-[protein] + ATP = O-phospho-L-seryl-[protein] + ADP + H(+)</text>
        <dbReference type="Rhea" id="RHEA:17989"/>
        <dbReference type="Rhea" id="RHEA-COMP:9863"/>
        <dbReference type="Rhea" id="RHEA-COMP:11604"/>
        <dbReference type="ChEBI" id="CHEBI:15378"/>
        <dbReference type="ChEBI" id="CHEBI:29999"/>
        <dbReference type="ChEBI" id="CHEBI:30616"/>
        <dbReference type="ChEBI" id="CHEBI:83421"/>
        <dbReference type="ChEBI" id="CHEBI:456216"/>
        <dbReference type="EC" id="2.7.11.1"/>
    </reaction>
</comment>
<proteinExistence type="predicted"/>
<dbReference type="EC" id="2.7.11.1" evidence="1"/>
<dbReference type="GO" id="GO:0004674">
    <property type="term" value="F:protein serine/threonine kinase activity"/>
    <property type="evidence" value="ECO:0007669"/>
    <property type="project" value="UniProtKB-KW"/>
</dbReference>
<dbReference type="SUPFAM" id="SSF56112">
    <property type="entry name" value="Protein kinase-like (PK-like)"/>
    <property type="match status" value="1"/>
</dbReference>
<name>A0AAV8UAW6_9ROSI</name>
<dbReference type="InterPro" id="IPR000719">
    <property type="entry name" value="Prot_kinase_dom"/>
</dbReference>
<keyword evidence="12" id="KW-1185">Reference proteome</keyword>
<dbReference type="Gene3D" id="1.10.510.10">
    <property type="entry name" value="Transferase(Phosphotransferase) domain 1"/>
    <property type="match status" value="1"/>
</dbReference>
<dbReference type="Pfam" id="PF00069">
    <property type="entry name" value="Pkinase"/>
    <property type="match status" value="1"/>
</dbReference>
<evidence type="ECO:0000256" key="1">
    <source>
        <dbReference type="ARBA" id="ARBA00012513"/>
    </source>
</evidence>
<dbReference type="Gene3D" id="3.30.200.20">
    <property type="entry name" value="Phosphorylase Kinase, domain 1"/>
    <property type="match status" value="1"/>
</dbReference>
<sequence length="181" mass="20327">MKTSSQESKALKNGDLFSIWNYDGKIAFQDILDATDNFDIRYCIGTGGYGSVYKAQLPSGKVVAIKKLHRNEVKIRRKLPKNIVKLHGSALHRRSMFLVYKCVERGSLFYALVIDSLGCGVRLEKRVNIIQGVAYALAYMHHDCNPPIVHRDISSNNILLNSSLDGFISDFGLLGFSIRFI</sequence>
<reference evidence="11 12" key="1">
    <citation type="submission" date="2021-09" db="EMBL/GenBank/DDBJ databases">
        <title>Genomic insights and catalytic innovation underlie evolution of tropane alkaloids biosynthesis.</title>
        <authorList>
            <person name="Wang Y.-J."/>
            <person name="Tian T."/>
            <person name="Huang J.-P."/>
            <person name="Huang S.-X."/>
        </authorList>
    </citation>
    <scope>NUCLEOTIDE SEQUENCE [LARGE SCALE GENOMIC DNA]</scope>
    <source>
        <strain evidence="11">KIB-2018</strain>
        <tissue evidence="11">Leaf</tissue>
    </source>
</reference>
<dbReference type="InterPro" id="IPR011009">
    <property type="entry name" value="Kinase-like_dom_sf"/>
</dbReference>
<dbReference type="PROSITE" id="PS50011">
    <property type="entry name" value="PROTEIN_KINASE_DOM"/>
    <property type="match status" value="1"/>
</dbReference>
<keyword evidence="5" id="KW-0418">Kinase</keyword>
<evidence type="ECO:0000256" key="6">
    <source>
        <dbReference type="ARBA" id="ARBA00022840"/>
    </source>
</evidence>
<keyword evidence="6 9" id="KW-0067">ATP-binding</keyword>
<evidence type="ECO:0000313" key="11">
    <source>
        <dbReference type="EMBL" id="KAJ8775309.1"/>
    </source>
</evidence>
<dbReference type="PROSITE" id="PS00107">
    <property type="entry name" value="PROTEIN_KINASE_ATP"/>
    <property type="match status" value="1"/>
</dbReference>
<dbReference type="AlphaFoldDB" id="A0AAV8UAW6"/>
<dbReference type="InterPro" id="IPR017441">
    <property type="entry name" value="Protein_kinase_ATP_BS"/>
</dbReference>
<dbReference type="EMBL" id="JAIWQS010000001">
    <property type="protein sequence ID" value="KAJ8775309.1"/>
    <property type="molecule type" value="Genomic_DNA"/>
</dbReference>
<evidence type="ECO:0000256" key="9">
    <source>
        <dbReference type="PROSITE-ProRule" id="PRU10141"/>
    </source>
</evidence>
<evidence type="ECO:0000256" key="3">
    <source>
        <dbReference type="ARBA" id="ARBA00022679"/>
    </source>
</evidence>
<gene>
    <name evidence="11" type="ORF">K2173_020313</name>
</gene>
<evidence type="ECO:0000256" key="8">
    <source>
        <dbReference type="ARBA" id="ARBA00048679"/>
    </source>
</evidence>
<accession>A0AAV8UAW6</accession>
<evidence type="ECO:0000259" key="10">
    <source>
        <dbReference type="PROSITE" id="PS50011"/>
    </source>
</evidence>
<evidence type="ECO:0000256" key="4">
    <source>
        <dbReference type="ARBA" id="ARBA00022741"/>
    </source>
</evidence>
<keyword evidence="3" id="KW-0808">Transferase</keyword>
<dbReference type="PANTHER" id="PTHR48005:SF16">
    <property type="entry name" value="MDIS1-INTERACTING RECEPTOR LIKE KINASE 2-LIKE ISOFORM X1"/>
    <property type="match status" value="1"/>
</dbReference>